<dbReference type="GO" id="GO:0004719">
    <property type="term" value="F:protein-L-isoaspartate (D-aspartate) O-methyltransferase activity"/>
    <property type="evidence" value="ECO:0007669"/>
    <property type="project" value="UniProtKB-UniRule"/>
</dbReference>
<comment type="catalytic activity">
    <reaction evidence="7">
        <text>[protein]-L-isoaspartate + S-adenosyl-L-methionine = [protein]-L-isoaspartate alpha-methyl ester + S-adenosyl-L-homocysteine</text>
        <dbReference type="Rhea" id="RHEA:12705"/>
        <dbReference type="Rhea" id="RHEA-COMP:12143"/>
        <dbReference type="Rhea" id="RHEA-COMP:12144"/>
        <dbReference type="ChEBI" id="CHEBI:57856"/>
        <dbReference type="ChEBI" id="CHEBI:59789"/>
        <dbReference type="ChEBI" id="CHEBI:90596"/>
        <dbReference type="ChEBI" id="CHEBI:90598"/>
        <dbReference type="EC" id="2.1.1.77"/>
    </reaction>
</comment>
<evidence type="ECO:0000256" key="5">
    <source>
        <dbReference type="ARBA" id="ARBA00022679"/>
    </source>
</evidence>
<dbReference type="NCBIfam" id="TIGR00080">
    <property type="entry name" value="pimt"/>
    <property type="match status" value="1"/>
</dbReference>
<evidence type="ECO:0000256" key="4">
    <source>
        <dbReference type="ARBA" id="ARBA00022603"/>
    </source>
</evidence>
<evidence type="ECO:0000256" key="7">
    <source>
        <dbReference type="HAMAP-Rule" id="MF_00090"/>
    </source>
</evidence>
<dbReference type="InterPro" id="IPR029063">
    <property type="entry name" value="SAM-dependent_MTases_sf"/>
</dbReference>
<comment type="function">
    <text evidence="7">Catalyzes the methyl esterification of L-isoaspartyl residues in peptides and proteins that result from spontaneous decomposition of normal L-aspartyl and L-asparaginyl residues. It plays a role in the repair and/or degradation of damaged proteins.</text>
</comment>
<comment type="similarity">
    <text evidence="2 7">Belongs to the methyltransferase superfamily. L-isoaspartyl/D-aspartyl protein methyltransferase family.</text>
</comment>
<dbReference type="Gene3D" id="3.40.50.150">
    <property type="entry name" value="Vaccinia Virus protein VP39"/>
    <property type="match status" value="1"/>
</dbReference>
<keyword evidence="3 7" id="KW-0963">Cytoplasm</keyword>
<dbReference type="PROSITE" id="PS01279">
    <property type="entry name" value="PCMT"/>
    <property type="match status" value="1"/>
</dbReference>
<dbReference type="GO" id="GO:0005737">
    <property type="term" value="C:cytoplasm"/>
    <property type="evidence" value="ECO:0007669"/>
    <property type="project" value="UniProtKB-SubCell"/>
</dbReference>
<dbReference type="EC" id="2.1.1.77" evidence="7"/>
<accession>A0A9D7XDI3</accession>
<dbReference type="SUPFAM" id="SSF53335">
    <property type="entry name" value="S-adenosyl-L-methionine-dependent methyltransferases"/>
    <property type="match status" value="1"/>
</dbReference>
<keyword evidence="4 7" id="KW-0489">Methyltransferase</keyword>
<dbReference type="Pfam" id="PF01135">
    <property type="entry name" value="PCMT"/>
    <property type="match status" value="1"/>
</dbReference>
<dbReference type="PANTHER" id="PTHR11579:SF0">
    <property type="entry name" value="PROTEIN-L-ISOASPARTATE(D-ASPARTATE) O-METHYLTRANSFERASE"/>
    <property type="match status" value="1"/>
</dbReference>
<feature type="active site" evidence="7">
    <location>
        <position position="65"/>
    </location>
</feature>
<keyword evidence="6 7" id="KW-0949">S-adenosyl-L-methionine</keyword>
<evidence type="ECO:0000313" key="8">
    <source>
        <dbReference type="EMBL" id="MBK9716591.1"/>
    </source>
</evidence>
<dbReference type="AlphaFoldDB" id="A0A9D7XDI3"/>
<evidence type="ECO:0000256" key="6">
    <source>
        <dbReference type="ARBA" id="ARBA00022691"/>
    </source>
</evidence>
<comment type="caution">
    <text evidence="8">The sequence shown here is derived from an EMBL/GenBank/DDBJ whole genome shotgun (WGS) entry which is preliminary data.</text>
</comment>
<name>A0A9D7XDI3_9BACT</name>
<keyword evidence="5 7" id="KW-0808">Transferase</keyword>
<dbReference type="InterPro" id="IPR000682">
    <property type="entry name" value="PCMT"/>
</dbReference>
<evidence type="ECO:0000256" key="3">
    <source>
        <dbReference type="ARBA" id="ARBA00022490"/>
    </source>
</evidence>
<comment type="subcellular location">
    <subcellularLocation>
        <location evidence="1 7">Cytoplasm</location>
    </subcellularLocation>
</comment>
<sequence>MVEDNYRQRGLRKQLVLELSQKGIQNKQVLEAIMAVPRHLFLDKAFEEWAYKDNAFPIDCDQTISQPYTVAFQTSLLDLQPKDKVLEIGTGSGYQACVLLEMGVKVYTVERHKTLHDKTEKLLTKIGYKSIRTFFGDGYLGLPRFAPFDKILITAAVPEIPTTLIDQLKPGGILVIPLDDHKQSQTMMRIYKLQDGRLKKESFGQFRFVPMLQGVE</sequence>
<dbReference type="Proteomes" id="UP000808349">
    <property type="component" value="Unassembled WGS sequence"/>
</dbReference>
<dbReference type="PANTHER" id="PTHR11579">
    <property type="entry name" value="PROTEIN-L-ISOASPARTATE O-METHYLTRANSFERASE"/>
    <property type="match status" value="1"/>
</dbReference>
<dbReference type="HAMAP" id="MF_00090">
    <property type="entry name" value="PIMT"/>
    <property type="match status" value="1"/>
</dbReference>
<gene>
    <name evidence="7" type="primary">pcm</name>
    <name evidence="8" type="ORF">IPO85_03565</name>
</gene>
<proteinExistence type="inferred from homology"/>
<reference evidence="8 9" key="1">
    <citation type="submission" date="2020-10" db="EMBL/GenBank/DDBJ databases">
        <title>Connecting structure to function with the recovery of over 1000 high-quality activated sludge metagenome-assembled genomes encoding full-length rRNA genes using long-read sequencing.</title>
        <authorList>
            <person name="Singleton C.M."/>
            <person name="Petriglieri F."/>
            <person name="Kristensen J.M."/>
            <person name="Kirkegaard R.H."/>
            <person name="Michaelsen T.Y."/>
            <person name="Andersen M.H."/>
            <person name="Karst S.M."/>
            <person name="Dueholm M.S."/>
            <person name="Nielsen P.H."/>
            <person name="Albertsen M."/>
        </authorList>
    </citation>
    <scope>NUCLEOTIDE SEQUENCE [LARGE SCALE GENOMIC DNA]</scope>
    <source>
        <strain evidence="8">Ribe_18-Q3-R11-54_BAT3C.373</strain>
    </source>
</reference>
<organism evidence="8 9">
    <name type="scientific">Candidatus Defluviibacterium haderslevense</name>
    <dbReference type="NCBI Taxonomy" id="2981993"/>
    <lineage>
        <taxon>Bacteria</taxon>
        <taxon>Pseudomonadati</taxon>
        <taxon>Bacteroidota</taxon>
        <taxon>Saprospiria</taxon>
        <taxon>Saprospirales</taxon>
        <taxon>Saprospiraceae</taxon>
        <taxon>Candidatus Defluviibacterium</taxon>
    </lineage>
</organism>
<dbReference type="NCBIfam" id="NF001453">
    <property type="entry name" value="PRK00312.1"/>
    <property type="match status" value="1"/>
</dbReference>
<evidence type="ECO:0000256" key="1">
    <source>
        <dbReference type="ARBA" id="ARBA00004496"/>
    </source>
</evidence>
<evidence type="ECO:0000313" key="9">
    <source>
        <dbReference type="Proteomes" id="UP000808349"/>
    </source>
</evidence>
<dbReference type="GO" id="GO:0030091">
    <property type="term" value="P:protein repair"/>
    <property type="evidence" value="ECO:0007669"/>
    <property type="project" value="UniProtKB-UniRule"/>
</dbReference>
<protein>
    <recommendedName>
        <fullName evidence="7">Protein-L-isoaspartate O-methyltransferase</fullName>
        <ecNumber evidence="7">2.1.1.77</ecNumber>
    </recommendedName>
    <alternativeName>
        <fullName evidence="7">L-isoaspartyl protein carboxyl methyltransferase</fullName>
    </alternativeName>
    <alternativeName>
        <fullName evidence="7">Protein L-isoaspartyl methyltransferase</fullName>
    </alternativeName>
    <alternativeName>
        <fullName evidence="7">Protein-beta-aspartate methyltransferase</fullName>
        <shortName evidence="7">PIMT</shortName>
    </alternativeName>
</protein>
<dbReference type="FunFam" id="3.40.50.150:FF:000010">
    <property type="entry name" value="Protein-L-isoaspartate O-methyltransferase"/>
    <property type="match status" value="1"/>
</dbReference>
<dbReference type="CDD" id="cd02440">
    <property type="entry name" value="AdoMet_MTases"/>
    <property type="match status" value="1"/>
</dbReference>
<evidence type="ECO:0000256" key="2">
    <source>
        <dbReference type="ARBA" id="ARBA00005369"/>
    </source>
</evidence>
<dbReference type="EMBL" id="JADKFW010000004">
    <property type="protein sequence ID" value="MBK9716591.1"/>
    <property type="molecule type" value="Genomic_DNA"/>
</dbReference>
<dbReference type="GO" id="GO:0032259">
    <property type="term" value="P:methylation"/>
    <property type="evidence" value="ECO:0007669"/>
    <property type="project" value="UniProtKB-KW"/>
</dbReference>